<accession>A0A2S1LUI1</accession>
<dbReference type="OrthoDB" id="710080at2"/>
<feature type="domain" description="Putative beta-lactamase-inhibitor-like PepSY-like" evidence="2">
    <location>
        <begin position="63"/>
        <end position="143"/>
    </location>
</feature>
<evidence type="ECO:0000313" key="3">
    <source>
        <dbReference type="EMBL" id="AWG27403.1"/>
    </source>
</evidence>
<name>A0A2S1LUI1_9FLAO</name>
<dbReference type="KEGG" id="fki:FK004_18965"/>
<protein>
    <recommendedName>
        <fullName evidence="2">Putative beta-lactamase-inhibitor-like PepSY-like domain-containing protein</fullName>
    </recommendedName>
</protein>
<keyword evidence="1" id="KW-0732">Signal</keyword>
<dbReference type="AlphaFoldDB" id="A0A2S1LUI1"/>
<evidence type="ECO:0000313" key="4">
    <source>
        <dbReference type="Proteomes" id="UP000244677"/>
    </source>
</evidence>
<dbReference type="Pfam" id="PF11396">
    <property type="entry name" value="PepSY_like"/>
    <property type="match status" value="1"/>
</dbReference>
<evidence type="ECO:0000256" key="1">
    <source>
        <dbReference type="SAM" id="SignalP"/>
    </source>
</evidence>
<organism evidence="3 4">
    <name type="scientific">Flavobacterium kingsejongi</name>
    <dbReference type="NCBI Taxonomy" id="1678728"/>
    <lineage>
        <taxon>Bacteria</taxon>
        <taxon>Pseudomonadati</taxon>
        <taxon>Bacteroidota</taxon>
        <taxon>Flavobacteriia</taxon>
        <taxon>Flavobacteriales</taxon>
        <taxon>Flavobacteriaceae</taxon>
        <taxon>Flavobacterium</taxon>
    </lineage>
</organism>
<reference evidence="3 4" key="1">
    <citation type="submission" date="2017-04" db="EMBL/GenBank/DDBJ databases">
        <title>Complete genome sequence of Flavobacterium kingsejong AJ004.</title>
        <authorList>
            <person name="Lee P.C."/>
        </authorList>
    </citation>
    <scope>NUCLEOTIDE SEQUENCE [LARGE SCALE GENOMIC DNA]</scope>
    <source>
        <strain evidence="3 4">AJ004</strain>
    </source>
</reference>
<evidence type="ECO:0000259" key="2">
    <source>
        <dbReference type="Pfam" id="PF11396"/>
    </source>
</evidence>
<feature type="chain" id="PRO_5015708513" description="Putative beta-lactamase-inhibitor-like PepSY-like domain-containing protein" evidence="1">
    <location>
        <begin position="24"/>
        <end position="147"/>
    </location>
</feature>
<dbReference type="EMBL" id="CP020919">
    <property type="protein sequence ID" value="AWG27403.1"/>
    <property type="molecule type" value="Genomic_DNA"/>
</dbReference>
<gene>
    <name evidence="3" type="ORF">FK004_18965</name>
</gene>
<feature type="signal peptide" evidence="1">
    <location>
        <begin position="1"/>
        <end position="23"/>
    </location>
</feature>
<dbReference type="InterPro" id="IPR021533">
    <property type="entry name" value="PepSY-like"/>
</dbReference>
<sequence length="147" mass="16808">MDTLKKYSIIAVFLIFTGLSATAQKTSITAQQLPATAQDFLKKHFTNQKTAYILKDAETFSTEYKVQLENGIEIEFDKKGNWEEVDGNKNKIPFAILPKNIATYVTTNYKNTEVVKIEKGNWDYEVKLNNGLELKFNAKGEFLRLDD</sequence>
<keyword evidence="4" id="KW-1185">Reference proteome</keyword>
<proteinExistence type="predicted"/>
<dbReference type="Gene3D" id="3.40.1420.30">
    <property type="match status" value="1"/>
</dbReference>
<dbReference type="SUPFAM" id="SSF160574">
    <property type="entry name" value="BT0923-like"/>
    <property type="match status" value="1"/>
</dbReference>
<dbReference type="Proteomes" id="UP000244677">
    <property type="component" value="Chromosome"/>
</dbReference>